<evidence type="ECO:0000313" key="4">
    <source>
        <dbReference type="Proteomes" id="UP000317010"/>
    </source>
</evidence>
<dbReference type="OrthoDB" id="9797498at2"/>
<dbReference type="InterPro" id="IPR011059">
    <property type="entry name" value="Metal-dep_hydrolase_composite"/>
</dbReference>
<dbReference type="InterPro" id="IPR057744">
    <property type="entry name" value="OTAase-like"/>
</dbReference>
<feature type="domain" description="Amidohydrolase-related" evidence="2">
    <location>
        <begin position="72"/>
        <end position="421"/>
    </location>
</feature>
<dbReference type="CDD" id="cd01299">
    <property type="entry name" value="Met_dep_hydrolase_A"/>
    <property type="match status" value="1"/>
</dbReference>
<feature type="signal peptide" evidence="1">
    <location>
        <begin position="1"/>
        <end position="18"/>
    </location>
</feature>
<reference evidence="3 4" key="1">
    <citation type="submission" date="2019-07" db="EMBL/GenBank/DDBJ databases">
        <title>Genomic Encyclopedia of Archaeal and Bacterial Type Strains, Phase II (KMG-II): from individual species to whole genera.</title>
        <authorList>
            <person name="Goeker M."/>
        </authorList>
    </citation>
    <scope>NUCLEOTIDE SEQUENCE [LARGE SCALE GENOMIC DNA]</scope>
    <source>
        <strain evidence="3 4">ATCC BAA-1854</strain>
    </source>
</reference>
<dbReference type="GO" id="GO:0016810">
    <property type="term" value="F:hydrolase activity, acting on carbon-nitrogen (but not peptide) bonds"/>
    <property type="evidence" value="ECO:0007669"/>
    <property type="project" value="InterPro"/>
</dbReference>
<dbReference type="Gene3D" id="3.20.20.140">
    <property type="entry name" value="Metal-dependent hydrolases"/>
    <property type="match status" value="1"/>
</dbReference>
<organism evidence="3 4">
    <name type="scientific">Mucilaginibacter frigoritolerans</name>
    <dbReference type="NCBI Taxonomy" id="652788"/>
    <lineage>
        <taxon>Bacteria</taxon>
        <taxon>Pseudomonadati</taxon>
        <taxon>Bacteroidota</taxon>
        <taxon>Sphingobacteriia</taxon>
        <taxon>Sphingobacteriales</taxon>
        <taxon>Sphingobacteriaceae</taxon>
        <taxon>Mucilaginibacter</taxon>
    </lineage>
</organism>
<dbReference type="AlphaFoldDB" id="A0A562TP70"/>
<feature type="chain" id="PRO_5021787242" evidence="1">
    <location>
        <begin position="19"/>
        <end position="427"/>
    </location>
</feature>
<dbReference type="Pfam" id="PF01979">
    <property type="entry name" value="Amidohydro_1"/>
    <property type="match status" value="1"/>
</dbReference>
<dbReference type="Proteomes" id="UP000317010">
    <property type="component" value="Unassembled WGS sequence"/>
</dbReference>
<dbReference type="SUPFAM" id="SSF51556">
    <property type="entry name" value="Metallo-dependent hydrolases"/>
    <property type="match status" value="1"/>
</dbReference>
<keyword evidence="4" id="KW-1185">Reference proteome</keyword>
<dbReference type="InterPro" id="IPR051781">
    <property type="entry name" value="Metallo-dep_Hydrolase"/>
</dbReference>
<evidence type="ECO:0000256" key="1">
    <source>
        <dbReference type="SAM" id="SignalP"/>
    </source>
</evidence>
<sequence>MKKIIVLCLLLCAQIAHAQKTYLYCGKLIDGISNTVQTKVTIIVDSGRIQSVVSGYPDAGSADKVIDLKSKTVLPGLIDCHVHLEDILSTNTLLETFTLSDADIAYRSVSFAKKTLLAGFTTVRDLGGTGVNISLRNAVEKGWVDGPRIFTAGKIISSSGGASDPTNGFRDDVFNHRPGPEDGVADGRDELIKAVRLQIKAGADVIKIASTGGVFELGDNNKKAKFSIDEIKAVVETANDYGLKVACHAHGAEGIRRAILGGVASIEHGTYMDDEDIRLMKQYGTWYVPTIIAGKAVADSARKGYYPPIIAGKAIAFGDQIQRTFAKAYKAGVKIAFGTDAGAFDHGLNYLEFGYMVDAGMPAMDAIKSATSNAAILLGKQQELGSISKGRFADVIAVDGDPLTDIKAIKNVVFVMKAGKVYLGIGN</sequence>
<name>A0A562TP70_9SPHI</name>
<keyword evidence="3" id="KW-0378">Hydrolase</keyword>
<keyword evidence="1" id="KW-0732">Signal</keyword>
<proteinExistence type="predicted"/>
<dbReference type="PANTHER" id="PTHR43135">
    <property type="entry name" value="ALPHA-D-RIBOSE 1-METHYLPHOSPHONATE 5-TRIPHOSPHATE DIPHOSPHATASE"/>
    <property type="match status" value="1"/>
</dbReference>
<dbReference type="InterPro" id="IPR006680">
    <property type="entry name" value="Amidohydro-rel"/>
</dbReference>
<protein>
    <submittedName>
        <fullName evidence="3">Imidazolonepropionase-like amidohydrolase</fullName>
    </submittedName>
</protein>
<comment type="caution">
    <text evidence="3">The sequence shown here is derived from an EMBL/GenBank/DDBJ whole genome shotgun (WGS) entry which is preliminary data.</text>
</comment>
<dbReference type="SUPFAM" id="SSF51338">
    <property type="entry name" value="Composite domain of metallo-dependent hydrolases"/>
    <property type="match status" value="1"/>
</dbReference>
<dbReference type="InterPro" id="IPR032466">
    <property type="entry name" value="Metal_Hydrolase"/>
</dbReference>
<dbReference type="RefSeq" id="WP_144916089.1">
    <property type="nucleotide sequence ID" value="NZ_VLLI01000016.1"/>
</dbReference>
<evidence type="ECO:0000259" key="2">
    <source>
        <dbReference type="Pfam" id="PF01979"/>
    </source>
</evidence>
<dbReference type="PANTHER" id="PTHR43135:SF3">
    <property type="entry name" value="ALPHA-D-RIBOSE 1-METHYLPHOSPHONATE 5-TRIPHOSPHATE DIPHOSPHATASE"/>
    <property type="match status" value="1"/>
</dbReference>
<dbReference type="Gene3D" id="2.30.40.10">
    <property type="entry name" value="Urease, subunit C, domain 1"/>
    <property type="match status" value="1"/>
</dbReference>
<accession>A0A562TP70</accession>
<dbReference type="EMBL" id="VLLI01000016">
    <property type="protein sequence ID" value="TWI95302.1"/>
    <property type="molecule type" value="Genomic_DNA"/>
</dbReference>
<evidence type="ECO:0000313" key="3">
    <source>
        <dbReference type="EMBL" id="TWI95302.1"/>
    </source>
</evidence>
<gene>
    <name evidence="3" type="ORF">JN11_04417</name>
</gene>